<dbReference type="PANTHER" id="PTHR33133">
    <property type="entry name" value="OS08G0107100 PROTEIN-RELATED"/>
    <property type="match status" value="1"/>
</dbReference>
<feature type="transmembrane region" description="Helical" evidence="2">
    <location>
        <begin position="232"/>
        <end position="254"/>
    </location>
</feature>
<sequence length="455" mass="48833">MTTPNQPEGDNPQGWAAPTGGANPPPVSPDPNSPQYGSTTPQYGPTTPQYGQQAPEGQWGQPAAPQYGQPQYGQQAPEGQWGQPAAPQYGQPQYGQQAPQYGQPQYGQQQYGQQQYGQQQYGQAPGYGPPQLPLQTKPGIIPLRPLALGEIYDGAFGALRRDPKVMLGLVALVVAIITFATGILGFVLAKWVRQTEFGRDLDREFNYLFGSDFANAGLGGFGMSAGTMTIDLLTSAGLLIAMSLCTGLVVVAISQAVLNKKIGAAEIFDRSKKRIWGLLGVSLLPSLLIGAIIFVLFLLIGVLIAASGSAESLWLLLLFIPAVIIFSLVIMIRWLLAPAVLILEERKVFASLKRSWQLTKGSFWRLFGIYLLTSIIASLIAGLISGVLGIITGLLFPQAYDVSFGALVGTLLVQVVSYTLTIAFTVAVISILYIDIRMRREALDVELTAAANFDG</sequence>
<evidence type="ECO:0000256" key="2">
    <source>
        <dbReference type="SAM" id="Phobius"/>
    </source>
</evidence>
<name>A0AAU7DXJ4_9MICO</name>
<organism evidence="4">
    <name type="scientific">Jonesiaceae bacterium BS-20</name>
    <dbReference type="NCBI Taxonomy" id="3120821"/>
    <lineage>
        <taxon>Bacteria</taxon>
        <taxon>Bacillati</taxon>
        <taxon>Actinomycetota</taxon>
        <taxon>Actinomycetes</taxon>
        <taxon>Micrococcales</taxon>
        <taxon>Jonesiaceae</taxon>
    </lineage>
</organism>
<feature type="compositionally biased region" description="Pro residues" evidence="1">
    <location>
        <begin position="23"/>
        <end position="32"/>
    </location>
</feature>
<protein>
    <submittedName>
        <fullName evidence="4">Glycerophosphoryl diester phosphodiesterase membrane domain-containing protein</fullName>
    </submittedName>
</protein>
<feature type="transmembrane region" description="Helical" evidence="2">
    <location>
        <begin position="275"/>
        <end position="306"/>
    </location>
</feature>
<evidence type="ECO:0000259" key="3">
    <source>
        <dbReference type="Pfam" id="PF10110"/>
    </source>
</evidence>
<dbReference type="EMBL" id="CP146203">
    <property type="protein sequence ID" value="XBH22017.1"/>
    <property type="molecule type" value="Genomic_DNA"/>
</dbReference>
<feature type="domain" description="Glycerophosphoryl diester phosphodiesterase membrane" evidence="3">
    <location>
        <begin position="312"/>
        <end position="441"/>
    </location>
</feature>
<gene>
    <name evidence="4" type="ORF">V5R04_01955</name>
</gene>
<keyword evidence="2" id="KW-0812">Transmembrane</keyword>
<keyword evidence="2" id="KW-1133">Transmembrane helix</keyword>
<feature type="transmembrane region" description="Helical" evidence="2">
    <location>
        <begin position="312"/>
        <end position="343"/>
    </location>
</feature>
<feature type="region of interest" description="Disordered" evidence="1">
    <location>
        <begin position="1"/>
        <end position="135"/>
    </location>
</feature>
<feature type="transmembrane region" description="Helical" evidence="2">
    <location>
        <begin position="165"/>
        <end position="189"/>
    </location>
</feature>
<dbReference type="Pfam" id="PF10110">
    <property type="entry name" value="GPDPase_memb"/>
    <property type="match status" value="1"/>
</dbReference>
<proteinExistence type="predicted"/>
<accession>A0AAU7DXJ4</accession>
<dbReference type="AlphaFoldDB" id="A0AAU7DXJ4"/>
<feature type="compositionally biased region" description="Low complexity" evidence="1">
    <location>
        <begin position="33"/>
        <end position="126"/>
    </location>
</feature>
<evidence type="ECO:0000256" key="1">
    <source>
        <dbReference type="SAM" id="MobiDB-lite"/>
    </source>
</evidence>
<feature type="transmembrane region" description="Helical" evidence="2">
    <location>
        <begin position="363"/>
        <end position="391"/>
    </location>
</feature>
<dbReference type="PANTHER" id="PTHR33133:SF1">
    <property type="entry name" value="EXPRESSED PROTEIN-RELATED"/>
    <property type="match status" value="1"/>
</dbReference>
<keyword evidence="2" id="KW-0472">Membrane</keyword>
<evidence type="ECO:0000313" key="4">
    <source>
        <dbReference type="EMBL" id="XBH22017.1"/>
    </source>
</evidence>
<dbReference type="InterPro" id="IPR018476">
    <property type="entry name" value="GlyceroP-diester-Pdiesterase_M"/>
</dbReference>
<feature type="transmembrane region" description="Helical" evidence="2">
    <location>
        <begin position="411"/>
        <end position="434"/>
    </location>
</feature>
<reference evidence="4" key="1">
    <citation type="submission" date="2024-02" db="EMBL/GenBank/DDBJ databases">
        <title>Tomenella chthoni gen. nov. sp. nov., a member of the family Jonesiaceae isolated from bat guano.</title>
        <authorList>
            <person name="Miller S.L."/>
            <person name="King J."/>
            <person name="Sankaranarayanan K."/>
            <person name="Lawson P.A."/>
        </authorList>
    </citation>
    <scope>NUCLEOTIDE SEQUENCE</scope>
    <source>
        <strain evidence="4">BS-20</strain>
    </source>
</reference>